<keyword evidence="11" id="KW-1185">Reference proteome</keyword>
<dbReference type="InterPro" id="IPR025857">
    <property type="entry name" value="MacB_PCD"/>
</dbReference>
<evidence type="ECO:0000256" key="6">
    <source>
        <dbReference type="ARBA" id="ARBA00038076"/>
    </source>
</evidence>
<dbReference type="Pfam" id="PF12704">
    <property type="entry name" value="MacB_PCD"/>
    <property type="match status" value="1"/>
</dbReference>
<gene>
    <name evidence="10" type="ORF">SAMN04488502_101584</name>
</gene>
<feature type="transmembrane region" description="Helical" evidence="7">
    <location>
        <begin position="441"/>
        <end position="461"/>
    </location>
</feature>
<dbReference type="Pfam" id="PF02687">
    <property type="entry name" value="FtsX"/>
    <property type="match status" value="2"/>
</dbReference>
<dbReference type="PANTHER" id="PTHR30572">
    <property type="entry name" value="MEMBRANE COMPONENT OF TRANSPORTER-RELATED"/>
    <property type="match status" value="1"/>
</dbReference>
<feature type="domain" description="ABC3 transporter permease C-terminal" evidence="8">
    <location>
        <begin position="271"/>
        <end position="388"/>
    </location>
</feature>
<dbReference type="RefSeq" id="WP_092068083.1">
    <property type="nucleotide sequence ID" value="NZ_FNHB01000001.1"/>
</dbReference>
<evidence type="ECO:0000256" key="2">
    <source>
        <dbReference type="ARBA" id="ARBA00022475"/>
    </source>
</evidence>
<accession>A0A1G9M6F1</accession>
<feature type="domain" description="ABC3 transporter permease C-terminal" evidence="8">
    <location>
        <begin position="683"/>
        <end position="802"/>
    </location>
</feature>
<dbReference type="PANTHER" id="PTHR30572:SF4">
    <property type="entry name" value="ABC TRANSPORTER PERMEASE YTRF"/>
    <property type="match status" value="1"/>
</dbReference>
<dbReference type="GO" id="GO:0022857">
    <property type="term" value="F:transmembrane transporter activity"/>
    <property type="evidence" value="ECO:0007669"/>
    <property type="project" value="TreeGrafter"/>
</dbReference>
<dbReference type="EMBL" id="FNHB01000001">
    <property type="protein sequence ID" value="SDL69723.1"/>
    <property type="molecule type" value="Genomic_DNA"/>
</dbReference>
<keyword evidence="5 7" id="KW-0472">Membrane</keyword>
<feature type="transmembrane region" description="Helical" evidence="7">
    <location>
        <begin position="313"/>
        <end position="343"/>
    </location>
</feature>
<evidence type="ECO:0000256" key="7">
    <source>
        <dbReference type="SAM" id="Phobius"/>
    </source>
</evidence>
<feature type="transmembrane region" description="Helical" evidence="7">
    <location>
        <begin position="363"/>
        <end position="384"/>
    </location>
</feature>
<evidence type="ECO:0000256" key="1">
    <source>
        <dbReference type="ARBA" id="ARBA00004651"/>
    </source>
</evidence>
<dbReference type="STRING" id="146817.SAMN04488502_101584"/>
<comment type="subcellular location">
    <subcellularLocation>
        <location evidence="1">Cell membrane</location>
        <topology evidence="1">Multi-pass membrane protein</topology>
    </subcellularLocation>
</comment>
<dbReference type="AlphaFoldDB" id="A0A1G9M6F1"/>
<feature type="transmembrane region" description="Helical" evidence="7">
    <location>
        <begin position="723"/>
        <end position="751"/>
    </location>
</feature>
<organism evidence="10 11">
    <name type="scientific">Dendrosporobacter quercicolus</name>
    <dbReference type="NCBI Taxonomy" id="146817"/>
    <lineage>
        <taxon>Bacteria</taxon>
        <taxon>Bacillati</taxon>
        <taxon>Bacillota</taxon>
        <taxon>Negativicutes</taxon>
        <taxon>Selenomonadales</taxon>
        <taxon>Sporomusaceae</taxon>
        <taxon>Dendrosporobacter</taxon>
    </lineage>
</organism>
<sequence>MFSYTLIRPRWRKVLADLWGNKLRTLLVVLSITVGVFAVGMVYSAYLMFERDLDASWRSAAPASASLYADPFDEELVESVRSLRGVKEAEGRRNVDLRVQTAAGEWGQMFLTAIPDYAKQKVNIVKSQTGAWPPGDGDVLLERSSLAELGAATGGSIQVETSTGRKRTLKVTGTVYDPSQIPSMFSGRSYGYINMDTLEKLDEERRLDQVNFVVASWVLKGKETAPIEAVGRRAWSKLEQGDTTVFWLQVNKPGEHQMQSIINALVMLLTVLGVLSLLLGTFLLVNTVSAILTQQVRQVGIMKAIGARRDQILRMYLTLVGAYGILALLVAAPLGALAASAVTGFMAQVFNFDSGGLELPSKVLMLEAAAAVAVPVLAAIWPVWRGTGITVREAISDYGIGSTDSKGRLDRWVDRLLEKAECLSRPILLSLRNTFRRKWRLALTLLTMTVAGTVFMAVFSVRASLYSTLDDALDYFQYDISVGFTENYRAARIEHEVLRVPGVKAAESWGFTSGRILQSERKEAEDDASKNVFILAPPVGTKMIQPKMIAGRWLVPEDESALVVNTEVLKDSPQLTVGSPAVIKIGTRKLKFTVVGIAKSTLTGPLVFAPYPWFTGAIQEAGGARSVQIAARSDNPREQTELGRKLEEHLKKNNLRVQNVDVTWEQKQRIRSQFDILTVFLLIMAILLAIVGALGLMGTMGINVLERTREIGIMRAIGASSSAIGRIIVVEAICIGVLSWLLGVLLALPAAALLSYQVGVMFLQNPLTFSFSFLGVGIWLLLSALLSVAASLIPARNAAKLSVREVLGYE</sequence>
<dbReference type="OrthoDB" id="9780560at2"/>
<evidence type="ECO:0000259" key="8">
    <source>
        <dbReference type="Pfam" id="PF02687"/>
    </source>
</evidence>
<feature type="transmembrane region" description="Helical" evidence="7">
    <location>
        <begin position="26"/>
        <end position="49"/>
    </location>
</feature>
<feature type="domain" description="MacB-like periplasmic core" evidence="9">
    <location>
        <begin position="442"/>
        <end position="640"/>
    </location>
</feature>
<dbReference type="InterPro" id="IPR003838">
    <property type="entry name" value="ABC3_permease_C"/>
</dbReference>
<proteinExistence type="inferred from homology"/>
<evidence type="ECO:0000256" key="3">
    <source>
        <dbReference type="ARBA" id="ARBA00022692"/>
    </source>
</evidence>
<keyword evidence="2" id="KW-1003">Cell membrane</keyword>
<name>A0A1G9M6F1_9FIRM</name>
<evidence type="ECO:0000256" key="4">
    <source>
        <dbReference type="ARBA" id="ARBA00022989"/>
    </source>
</evidence>
<reference evidence="10 11" key="1">
    <citation type="submission" date="2016-10" db="EMBL/GenBank/DDBJ databases">
        <authorList>
            <person name="de Groot N.N."/>
        </authorList>
    </citation>
    <scope>NUCLEOTIDE SEQUENCE [LARGE SCALE GENOMIC DNA]</scope>
    <source>
        <strain evidence="10 11">DSM 1736</strain>
    </source>
</reference>
<evidence type="ECO:0000259" key="9">
    <source>
        <dbReference type="Pfam" id="PF12704"/>
    </source>
</evidence>
<feature type="transmembrane region" description="Helical" evidence="7">
    <location>
        <begin position="771"/>
        <end position="795"/>
    </location>
</feature>
<keyword evidence="4 7" id="KW-1133">Transmembrane helix</keyword>
<evidence type="ECO:0000256" key="5">
    <source>
        <dbReference type="ARBA" id="ARBA00023136"/>
    </source>
</evidence>
<keyword evidence="3 7" id="KW-0812">Transmembrane</keyword>
<comment type="similarity">
    <text evidence="6">Belongs to the ABC-4 integral membrane protein family.</text>
</comment>
<evidence type="ECO:0000313" key="10">
    <source>
        <dbReference type="EMBL" id="SDL69723.1"/>
    </source>
</evidence>
<feature type="transmembrane region" description="Helical" evidence="7">
    <location>
        <begin position="265"/>
        <end position="292"/>
    </location>
</feature>
<feature type="transmembrane region" description="Helical" evidence="7">
    <location>
        <begin position="676"/>
        <end position="702"/>
    </location>
</feature>
<dbReference type="Proteomes" id="UP000214880">
    <property type="component" value="Unassembled WGS sequence"/>
</dbReference>
<dbReference type="InterPro" id="IPR050250">
    <property type="entry name" value="Macrolide_Exporter_MacB"/>
</dbReference>
<dbReference type="GO" id="GO:0005886">
    <property type="term" value="C:plasma membrane"/>
    <property type="evidence" value="ECO:0007669"/>
    <property type="project" value="UniProtKB-SubCell"/>
</dbReference>
<evidence type="ECO:0000313" key="11">
    <source>
        <dbReference type="Proteomes" id="UP000214880"/>
    </source>
</evidence>
<protein>
    <submittedName>
        <fullName evidence="10">Putative ABC transport system permease protein</fullName>
    </submittedName>
</protein>